<dbReference type="EMBL" id="JASCZI010120833">
    <property type="protein sequence ID" value="MED6155072.1"/>
    <property type="molecule type" value="Genomic_DNA"/>
</dbReference>
<protein>
    <recommendedName>
        <fullName evidence="2">Rho termination factor-like N-terminal domain-containing protein</fullName>
    </recommendedName>
</protein>
<dbReference type="Proteomes" id="UP001341840">
    <property type="component" value="Unassembled WGS sequence"/>
</dbReference>
<proteinExistence type="predicted"/>
<evidence type="ECO:0000256" key="1">
    <source>
        <dbReference type="SAM" id="MobiDB-lite"/>
    </source>
</evidence>
<dbReference type="PANTHER" id="PTHR34449">
    <property type="entry name" value="RHO TERMINATION FACTOR"/>
    <property type="match status" value="1"/>
</dbReference>
<dbReference type="SUPFAM" id="SSF68912">
    <property type="entry name" value="Rho N-terminal domain-like"/>
    <property type="match status" value="1"/>
</dbReference>
<feature type="region of interest" description="Disordered" evidence="1">
    <location>
        <begin position="54"/>
        <end position="88"/>
    </location>
</feature>
<dbReference type="InterPro" id="IPR011112">
    <property type="entry name" value="Rho-like_N"/>
</dbReference>
<feature type="compositionally biased region" description="Basic and acidic residues" evidence="1">
    <location>
        <begin position="111"/>
        <end position="125"/>
    </location>
</feature>
<dbReference type="Pfam" id="PF07498">
    <property type="entry name" value="Rho_N"/>
    <property type="match status" value="1"/>
</dbReference>
<organism evidence="3 4">
    <name type="scientific">Stylosanthes scabra</name>
    <dbReference type="NCBI Taxonomy" id="79078"/>
    <lineage>
        <taxon>Eukaryota</taxon>
        <taxon>Viridiplantae</taxon>
        <taxon>Streptophyta</taxon>
        <taxon>Embryophyta</taxon>
        <taxon>Tracheophyta</taxon>
        <taxon>Spermatophyta</taxon>
        <taxon>Magnoliopsida</taxon>
        <taxon>eudicotyledons</taxon>
        <taxon>Gunneridae</taxon>
        <taxon>Pentapetalae</taxon>
        <taxon>rosids</taxon>
        <taxon>fabids</taxon>
        <taxon>Fabales</taxon>
        <taxon>Fabaceae</taxon>
        <taxon>Papilionoideae</taxon>
        <taxon>50 kb inversion clade</taxon>
        <taxon>dalbergioids sensu lato</taxon>
        <taxon>Dalbergieae</taxon>
        <taxon>Pterocarpus clade</taxon>
        <taxon>Stylosanthes</taxon>
    </lineage>
</organism>
<name>A0ABU6U1S4_9FABA</name>
<dbReference type="Gene3D" id="1.10.720.10">
    <property type="match status" value="1"/>
</dbReference>
<comment type="caution">
    <text evidence="3">The sequence shown here is derived from an EMBL/GenBank/DDBJ whole genome shotgun (WGS) entry which is preliminary data.</text>
</comment>
<dbReference type="PANTHER" id="PTHR34449:SF2">
    <property type="entry name" value="RHO TERMINATION FACTOR"/>
    <property type="match status" value="1"/>
</dbReference>
<evidence type="ECO:0000313" key="4">
    <source>
        <dbReference type="Proteomes" id="UP001341840"/>
    </source>
</evidence>
<accession>A0ABU6U1S4</accession>
<gene>
    <name evidence="3" type="ORF">PIB30_002284</name>
</gene>
<evidence type="ECO:0000259" key="2">
    <source>
        <dbReference type="Pfam" id="PF07498"/>
    </source>
</evidence>
<reference evidence="3 4" key="1">
    <citation type="journal article" date="2023" name="Plants (Basel)">
        <title>Bridging the Gap: Combining Genomics and Transcriptomics Approaches to Understand Stylosanthes scabra, an Orphan Legume from the Brazilian Caatinga.</title>
        <authorList>
            <person name="Ferreira-Neto J.R.C."/>
            <person name="da Silva M.D."/>
            <person name="Binneck E."/>
            <person name="de Melo N.F."/>
            <person name="da Silva R.H."/>
            <person name="de Melo A.L.T.M."/>
            <person name="Pandolfi V."/>
            <person name="Bustamante F.O."/>
            <person name="Brasileiro-Vidal A.C."/>
            <person name="Benko-Iseppon A.M."/>
        </authorList>
    </citation>
    <scope>NUCLEOTIDE SEQUENCE [LARGE SCALE GENOMIC DNA]</scope>
    <source>
        <tissue evidence="3">Leaves</tissue>
    </source>
</reference>
<sequence length="241" mass="26533">MDAVGFRSYGVLGFSFPTCFSLSKHCYLAEVPVQPSPFAFQKAVSPFTNSKTIKCKGDSKGVQTSRRNEDKRSKSFKGEKSESPHHEEIMDLLKRIRISISKGNSQNKDNPTPEHGRDILDDPKKQVKGNISKPKDLLEKIGNEEGAEENPHTSGSGFNLIRLPSNFTKKTPIPSLSAPRGNIIGQTNHGSSEVSSETKVQSESESLEVMKLAELKELAKSRGIESYSKLKKSELIKVLGS</sequence>
<feature type="domain" description="Rho termination factor-like N-terminal" evidence="2">
    <location>
        <begin position="207"/>
        <end position="236"/>
    </location>
</feature>
<keyword evidence="4" id="KW-1185">Reference proteome</keyword>
<feature type="region of interest" description="Disordered" evidence="1">
    <location>
        <begin position="102"/>
        <end position="136"/>
    </location>
</feature>
<dbReference type="InterPro" id="IPR036269">
    <property type="entry name" value="Rho_N_sf"/>
</dbReference>
<feature type="region of interest" description="Disordered" evidence="1">
    <location>
        <begin position="175"/>
        <end position="202"/>
    </location>
</feature>
<feature type="compositionally biased region" description="Polar residues" evidence="1">
    <location>
        <begin position="184"/>
        <end position="202"/>
    </location>
</feature>
<evidence type="ECO:0000313" key="3">
    <source>
        <dbReference type="EMBL" id="MED6155072.1"/>
    </source>
</evidence>
<feature type="compositionally biased region" description="Basic and acidic residues" evidence="1">
    <location>
        <begin position="66"/>
        <end position="88"/>
    </location>
</feature>